<evidence type="ECO:0000259" key="11">
    <source>
        <dbReference type="Pfam" id="PF25917"/>
    </source>
</evidence>
<evidence type="ECO:0000256" key="5">
    <source>
        <dbReference type="ARBA" id="ARBA00022519"/>
    </source>
</evidence>
<dbReference type="Pfam" id="PF25917">
    <property type="entry name" value="BSH_RND"/>
    <property type="match status" value="1"/>
</dbReference>
<keyword evidence="7 9" id="KW-1133">Transmembrane helix</keyword>
<dbReference type="GO" id="GO:1990961">
    <property type="term" value="P:xenobiotic detoxification by transmembrane export across the plasma membrane"/>
    <property type="evidence" value="ECO:0007669"/>
    <property type="project" value="UniProtKB-ARBA"/>
</dbReference>
<dbReference type="AlphaFoldDB" id="A0A2S8B801"/>
<dbReference type="InterPro" id="IPR058625">
    <property type="entry name" value="MdtA-like_BSH"/>
</dbReference>
<dbReference type="OrthoDB" id="9811754at2"/>
<evidence type="ECO:0000259" key="10">
    <source>
        <dbReference type="Pfam" id="PF25876"/>
    </source>
</evidence>
<dbReference type="Pfam" id="PF25876">
    <property type="entry name" value="HH_MFP_RND"/>
    <property type="match status" value="1"/>
</dbReference>
<evidence type="ECO:0000256" key="8">
    <source>
        <dbReference type="ARBA" id="ARBA00023136"/>
    </source>
</evidence>
<dbReference type="Gene3D" id="2.40.30.170">
    <property type="match status" value="1"/>
</dbReference>
<gene>
    <name evidence="13" type="ORF">CVO77_08790</name>
</gene>
<dbReference type="InterPro" id="IPR050739">
    <property type="entry name" value="MFP"/>
</dbReference>
<keyword evidence="14" id="KW-1185">Reference proteome</keyword>
<dbReference type="FunFam" id="2.40.30.170:FF:000003">
    <property type="entry name" value="Multidrug resistance protein A"/>
    <property type="match status" value="1"/>
</dbReference>
<dbReference type="Gene3D" id="1.10.287.470">
    <property type="entry name" value="Helix hairpin bin"/>
    <property type="match status" value="1"/>
</dbReference>
<dbReference type="EMBL" id="PHFW01000002">
    <property type="protein sequence ID" value="PQM28541.1"/>
    <property type="molecule type" value="Genomic_DNA"/>
</dbReference>
<comment type="similarity">
    <text evidence="2">Belongs to the membrane fusion protein (MFP) (TC 8.A.1) family.</text>
</comment>
<evidence type="ECO:0000313" key="14">
    <source>
        <dbReference type="Proteomes" id="UP000238954"/>
    </source>
</evidence>
<feature type="transmembrane region" description="Helical" evidence="9">
    <location>
        <begin position="26"/>
        <end position="47"/>
    </location>
</feature>
<dbReference type="InterPro" id="IPR058624">
    <property type="entry name" value="MdtA-like_HH"/>
</dbReference>
<evidence type="ECO:0000259" key="12">
    <source>
        <dbReference type="Pfam" id="PF25963"/>
    </source>
</evidence>
<accession>A0A2S8B801</accession>
<evidence type="ECO:0000256" key="6">
    <source>
        <dbReference type="ARBA" id="ARBA00022692"/>
    </source>
</evidence>
<proteinExistence type="inferred from homology"/>
<dbReference type="GO" id="GO:0005886">
    <property type="term" value="C:plasma membrane"/>
    <property type="evidence" value="ECO:0007669"/>
    <property type="project" value="UniProtKB-SubCell"/>
</dbReference>
<dbReference type="SUPFAM" id="SSF111369">
    <property type="entry name" value="HlyD-like secretion proteins"/>
    <property type="match status" value="2"/>
</dbReference>
<dbReference type="InterPro" id="IPR058634">
    <property type="entry name" value="AaeA-lik-b-barrel"/>
</dbReference>
<sequence length="382" mass="39799">MAEDTAAANIEAPPENGAAMAKRRKLLRLLAIAVVSIAVIWGLWYVLTQAGRVSTDNAYVGADSATVTALVSGPVKAVRVSGTQMVKKGDVLVILDETDQRIAVADAEAALRQARQHYGQSSANADAARARVSARGAEIAQARARLRDADALVAKARAELARRESIAGTGAVSAEELTAARTTLASASAARDLAAAGIASAEATRGSASGDLGAAEAVVRGTTIDTAPDVAAAQARLDKARLDLERTVIRAPVDGVVTNRQVQVGQRIAAGAPIMIIVPVDTAYVDANFKESQFKRIRIGQPVELTSDYYGGDVVYRGKVIGIAGGTGAAFSLIPAQNATGNWVKVVQRLPVRIALDPKDLRAHPLRVGLSMEATIDTRGND</sequence>
<dbReference type="GO" id="GO:0015721">
    <property type="term" value="P:bile acid and bile salt transport"/>
    <property type="evidence" value="ECO:0007669"/>
    <property type="project" value="UniProtKB-ARBA"/>
</dbReference>
<organism evidence="13 14">
    <name type="scientific">Sphingopyxis lindanitolerans</name>
    <dbReference type="NCBI Taxonomy" id="2054227"/>
    <lineage>
        <taxon>Bacteria</taxon>
        <taxon>Pseudomonadati</taxon>
        <taxon>Pseudomonadota</taxon>
        <taxon>Alphaproteobacteria</taxon>
        <taxon>Sphingomonadales</taxon>
        <taxon>Sphingomonadaceae</taxon>
        <taxon>Sphingopyxis</taxon>
    </lineage>
</organism>
<dbReference type="PANTHER" id="PTHR30386:SF19">
    <property type="entry name" value="MULTIDRUG EXPORT PROTEIN EMRA-RELATED"/>
    <property type="match status" value="1"/>
</dbReference>
<feature type="domain" description="Multidrug resistance protein MdtA-like barrel-sandwich hybrid" evidence="11">
    <location>
        <begin position="64"/>
        <end position="278"/>
    </location>
</feature>
<feature type="domain" description="Multidrug resistance protein MdtA-like alpha-helical hairpin" evidence="10">
    <location>
        <begin position="139"/>
        <end position="202"/>
    </location>
</feature>
<dbReference type="RefSeq" id="WP_105998709.1">
    <property type="nucleotide sequence ID" value="NZ_CM009578.1"/>
</dbReference>
<comment type="subcellular location">
    <subcellularLocation>
        <location evidence="1">Cell inner membrane</location>
        <topology evidence="1">Single-pass membrane protein</topology>
    </subcellularLocation>
</comment>
<evidence type="ECO:0000256" key="4">
    <source>
        <dbReference type="ARBA" id="ARBA00022475"/>
    </source>
</evidence>
<evidence type="ECO:0000313" key="13">
    <source>
        <dbReference type="EMBL" id="PQM28541.1"/>
    </source>
</evidence>
<keyword evidence="3" id="KW-0813">Transport</keyword>
<name>A0A2S8B801_9SPHN</name>
<comment type="caution">
    <text evidence="13">The sequence shown here is derived from an EMBL/GenBank/DDBJ whole genome shotgun (WGS) entry which is preliminary data.</text>
</comment>
<evidence type="ECO:0000256" key="9">
    <source>
        <dbReference type="SAM" id="Phobius"/>
    </source>
</evidence>
<dbReference type="PRINTS" id="PR01490">
    <property type="entry name" value="RTXTOXIND"/>
</dbReference>
<feature type="domain" description="p-hydroxybenzoic acid efflux pump subunit AaeA-like beta-barrel" evidence="12">
    <location>
        <begin position="283"/>
        <end position="361"/>
    </location>
</feature>
<protein>
    <submittedName>
        <fullName evidence="13">EmrA/EmrK family multidrug efflux transporter periplasmic adaptor subunit</fullName>
    </submittedName>
</protein>
<keyword evidence="8 9" id="KW-0472">Membrane</keyword>
<keyword evidence="6 9" id="KW-0812">Transmembrane</keyword>
<dbReference type="Pfam" id="PF25963">
    <property type="entry name" value="Beta-barrel_AAEA"/>
    <property type="match status" value="1"/>
</dbReference>
<evidence type="ECO:0000256" key="2">
    <source>
        <dbReference type="ARBA" id="ARBA00009477"/>
    </source>
</evidence>
<dbReference type="Proteomes" id="UP000238954">
    <property type="component" value="Chromosome"/>
</dbReference>
<evidence type="ECO:0000256" key="3">
    <source>
        <dbReference type="ARBA" id="ARBA00022448"/>
    </source>
</evidence>
<keyword evidence="5" id="KW-0997">Cell inner membrane</keyword>
<evidence type="ECO:0000256" key="1">
    <source>
        <dbReference type="ARBA" id="ARBA00004377"/>
    </source>
</evidence>
<evidence type="ECO:0000256" key="7">
    <source>
        <dbReference type="ARBA" id="ARBA00022989"/>
    </source>
</evidence>
<reference evidence="14" key="1">
    <citation type="submission" date="2017-11" db="EMBL/GenBank/DDBJ databases">
        <title>The complete genome sequence of Sphingopyxis pomeranensis sp. nov. strain WS5A3p.</title>
        <authorList>
            <person name="Kaminski M.A."/>
        </authorList>
    </citation>
    <scope>NUCLEOTIDE SEQUENCE [LARGE SCALE GENOMIC DNA]</scope>
    <source>
        <strain evidence="14">WS5A3p</strain>
    </source>
</reference>
<dbReference type="GO" id="GO:0046677">
    <property type="term" value="P:response to antibiotic"/>
    <property type="evidence" value="ECO:0007669"/>
    <property type="project" value="UniProtKB-ARBA"/>
</dbReference>
<keyword evidence="4" id="KW-1003">Cell membrane</keyword>
<dbReference type="PANTHER" id="PTHR30386">
    <property type="entry name" value="MEMBRANE FUSION SUBUNIT OF EMRAB-TOLC MULTIDRUG EFFLUX PUMP"/>
    <property type="match status" value="1"/>
</dbReference>
<dbReference type="Gene3D" id="2.40.50.100">
    <property type="match status" value="1"/>
</dbReference>